<comment type="similarity">
    <text evidence="2">Belongs to the IucA/IucC family.</text>
</comment>
<feature type="domain" description="Aerobactin siderophore biosynthesis IucA/IucC-like C-terminal" evidence="4">
    <location>
        <begin position="420"/>
        <end position="584"/>
    </location>
</feature>
<evidence type="ECO:0000259" key="4">
    <source>
        <dbReference type="Pfam" id="PF06276"/>
    </source>
</evidence>
<organism evidence="5 6">
    <name type="scientific">Actinomycetospora chibensis</name>
    <dbReference type="NCBI Taxonomy" id="663606"/>
    <lineage>
        <taxon>Bacteria</taxon>
        <taxon>Bacillati</taxon>
        <taxon>Actinomycetota</taxon>
        <taxon>Actinomycetes</taxon>
        <taxon>Pseudonocardiales</taxon>
        <taxon>Pseudonocardiaceae</taxon>
        <taxon>Actinomycetospora</taxon>
    </lineage>
</organism>
<comment type="pathway">
    <text evidence="1">Siderophore biosynthesis.</text>
</comment>
<reference evidence="6" key="1">
    <citation type="journal article" date="2019" name="Int. J. Syst. Evol. Microbiol.">
        <title>The Global Catalogue of Microorganisms (GCM) 10K type strain sequencing project: providing services to taxonomists for standard genome sequencing and annotation.</title>
        <authorList>
            <consortium name="The Broad Institute Genomics Platform"/>
            <consortium name="The Broad Institute Genome Sequencing Center for Infectious Disease"/>
            <person name="Wu L."/>
            <person name="Ma J."/>
        </authorList>
    </citation>
    <scope>NUCLEOTIDE SEQUENCE [LARGE SCALE GENOMIC DNA]</scope>
    <source>
        <strain evidence="6">CCUG 50347</strain>
    </source>
</reference>
<dbReference type="Gene3D" id="6.10.250.3370">
    <property type="match status" value="1"/>
</dbReference>
<dbReference type="Gene3D" id="1.10.510.40">
    <property type="match status" value="1"/>
</dbReference>
<evidence type="ECO:0000256" key="2">
    <source>
        <dbReference type="ARBA" id="ARBA00007832"/>
    </source>
</evidence>
<name>A0ABV9RJ92_9PSEU</name>
<evidence type="ECO:0000259" key="3">
    <source>
        <dbReference type="Pfam" id="PF04183"/>
    </source>
</evidence>
<proteinExistence type="inferred from homology"/>
<dbReference type="PANTHER" id="PTHR34384">
    <property type="entry name" value="L-2,3-DIAMINOPROPANOATE--CITRATE LIGASE"/>
    <property type="match status" value="1"/>
</dbReference>
<accession>A0ABV9RJ92</accession>
<evidence type="ECO:0000313" key="5">
    <source>
        <dbReference type="EMBL" id="MFC4832212.1"/>
    </source>
</evidence>
<keyword evidence="6" id="KW-1185">Reference proteome</keyword>
<dbReference type="Pfam" id="PF06276">
    <property type="entry name" value="FhuF"/>
    <property type="match status" value="1"/>
</dbReference>
<dbReference type="InterPro" id="IPR037455">
    <property type="entry name" value="LucA/IucC-like"/>
</dbReference>
<sequence length="601" mass="65505">MTDRVDDVLVPALRAPTATAVRRRLFRQTLASLVYEGAVDVATDGSADGREHVIAGLDRDGRPVRYLFEAGRAVGFDRVRLSAAPVRREDADGAVAEAASLPQFLGEVRAAILGGAHPEQLARFAVEVEETRVKDVLAEYVRAGRDQLLAEADHEALEGLITDGHRYHPAYKSRIGFDLDDDLAYGPEFLPVLHPFWVGAHRSVAEVTTSAVDPPDPRAELGPTTAASFDARVRDAGGDPADYVWLPVHPWQWRERLRRAFADLLADGRLVALGPDPAPFSPQQSIRTLSCRADPARSHLKTALAITNTSTSRGLAPHTVRNAAPISDWLARIVARDDYLAKDARVIVLGEVHGVAVVAPPPSELVRAETEGALAAIWRTSLAPQLDEGERAVPVTGLTTTETGGAPLIAPWLDAHGARTWVEALVDAVALPLVHLLVAHGLALESHAQNMSLVLRDGLPARVALKDFHDGVRFCRRLLADPDDAPVLAPPPAHHTNRNSFVETDEPTLVTDFLLDAFFFINLGELGLFLAEHGLMDEPEFWTIVATRIRAHDRRHGSGAFDLFAPTLEVEKLTTRRLTPDTELALHRVSNPLHRFDPEAT</sequence>
<protein>
    <submittedName>
        <fullName evidence="5">IucA/IucC family protein</fullName>
    </submittedName>
</protein>
<comment type="caution">
    <text evidence="5">The sequence shown here is derived from an EMBL/GenBank/DDBJ whole genome shotgun (WGS) entry which is preliminary data.</text>
</comment>
<dbReference type="PANTHER" id="PTHR34384:SF6">
    <property type="entry name" value="STAPHYLOFERRIN B SYNTHASE"/>
    <property type="match status" value="1"/>
</dbReference>
<dbReference type="Pfam" id="PF04183">
    <property type="entry name" value="IucA_IucC"/>
    <property type="match status" value="1"/>
</dbReference>
<evidence type="ECO:0000313" key="6">
    <source>
        <dbReference type="Proteomes" id="UP001595909"/>
    </source>
</evidence>
<evidence type="ECO:0000256" key="1">
    <source>
        <dbReference type="ARBA" id="ARBA00004924"/>
    </source>
</evidence>
<dbReference type="InterPro" id="IPR022770">
    <property type="entry name" value="IucA/IucC-like_C"/>
</dbReference>
<dbReference type="Proteomes" id="UP001595909">
    <property type="component" value="Unassembled WGS sequence"/>
</dbReference>
<dbReference type="Gene3D" id="3.30.310.280">
    <property type="match status" value="1"/>
</dbReference>
<dbReference type="EMBL" id="JBHSIM010000017">
    <property type="protein sequence ID" value="MFC4832212.1"/>
    <property type="molecule type" value="Genomic_DNA"/>
</dbReference>
<feature type="domain" description="Aerobactin siderophore biosynthesis IucA/IucC N-terminal" evidence="3">
    <location>
        <begin position="155"/>
        <end position="399"/>
    </location>
</feature>
<dbReference type="RefSeq" id="WP_274190530.1">
    <property type="nucleotide sequence ID" value="NZ_BAABHN010000017.1"/>
</dbReference>
<dbReference type="InterPro" id="IPR007310">
    <property type="entry name" value="Aerobactin_biosyn_IucA/IucC_N"/>
</dbReference>
<gene>
    <name evidence="5" type="ORF">ACFPEL_07315</name>
</gene>